<sequence length="123" mass="12717">MSSVTNVNAVHPTESKPEAASTSTPAEPSKLTGQYHSLKGTVVETIGDLTGAPSWQQSGKQEHAAGEAEVNAAQAKAYVEGVADRVSGKADAVMGAITGDKQRQLSGNITHDKGVAQQEANKF</sequence>
<evidence type="ECO:0000256" key="1">
    <source>
        <dbReference type="SAM" id="MobiDB-lite"/>
    </source>
</evidence>
<gene>
    <name evidence="2" type="ORF">BDN70DRAFT_993773</name>
</gene>
<dbReference type="AlphaFoldDB" id="A0A9P5Z0P3"/>
<accession>A0A9P5Z0P3</accession>
<evidence type="ECO:0000313" key="3">
    <source>
        <dbReference type="Proteomes" id="UP000807469"/>
    </source>
</evidence>
<keyword evidence="3" id="KW-1185">Reference proteome</keyword>
<dbReference type="PANTHER" id="PTHR40460">
    <property type="entry name" value="CHROMOSOME 1, WHOLE GENOME SHOTGUN SEQUENCE"/>
    <property type="match status" value="1"/>
</dbReference>
<dbReference type="PANTHER" id="PTHR40460:SF1">
    <property type="entry name" value="CSBD-LIKE DOMAIN-CONTAINING PROTEIN"/>
    <property type="match status" value="1"/>
</dbReference>
<dbReference type="InterPro" id="IPR036629">
    <property type="entry name" value="YjbJ_sf"/>
</dbReference>
<dbReference type="OrthoDB" id="9999611at2759"/>
<feature type="region of interest" description="Disordered" evidence="1">
    <location>
        <begin position="104"/>
        <end position="123"/>
    </location>
</feature>
<name>A0A9P5Z0P3_9AGAR</name>
<dbReference type="Proteomes" id="UP000807469">
    <property type="component" value="Unassembled WGS sequence"/>
</dbReference>
<evidence type="ECO:0000313" key="2">
    <source>
        <dbReference type="EMBL" id="KAF9478984.1"/>
    </source>
</evidence>
<proteinExistence type="predicted"/>
<reference evidence="2" key="1">
    <citation type="submission" date="2020-11" db="EMBL/GenBank/DDBJ databases">
        <authorList>
            <consortium name="DOE Joint Genome Institute"/>
            <person name="Ahrendt S."/>
            <person name="Riley R."/>
            <person name="Andreopoulos W."/>
            <person name="Labutti K."/>
            <person name="Pangilinan J."/>
            <person name="Ruiz-Duenas F.J."/>
            <person name="Barrasa J.M."/>
            <person name="Sanchez-Garcia M."/>
            <person name="Camarero S."/>
            <person name="Miyauchi S."/>
            <person name="Serrano A."/>
            <person name="Linde D."/>
            <person name="Babiker R."/>
            <person name="Drula E."/>
            <person name="Ayuso-Fernandez I."/>
            <person name="Pacheco R."/>
            <person name="Padilla G."/>
            <person name="Ferreira P."/>
            <person name="Barriuso J."/>
            <person name="Kellner H."/>
            <person name="Castanera R."/>
            <person name="Alfaro M."/>
            <person name="Ramirez L."/>
            <person name="Pisabarro A.G."/>
            <person name="Kuo A."/>
            <person name="Tritt A."/>
            <person name="Lipzen A."/>
            <person name="He G."/>
            <person name="Yan M."/>
            <person name="Ng V."/>
            <person name="Cullen D."/>
            <person name="Martin F."/>
            <person name="Rosso M.-N."/>
            <person name="Henrissat B."/>
            <person name="Hibbett D."/>
            <person name="Martinez A.T."/>
            <person name="Grigoriev I.V."/>
        </authorList>
    </citation>
    <scope>NUCLEOTIDE SEQUENCE</scope>
    <source>
        <strain evidence="2">CIRM-BRFM 674</strain>
    </source>
</reference>
<feature type="region of interest" description="Disordered" evidence="1">
    <location>
        <begin position="1"/>
        <end position="36"/>
    </location>
</feature>
<dbReference type="SUPFAM" id="SSF69047">
    <property type="entry name" value="Hypothetical protein YjbJ"/>
    <property type="match status" value="2"/>
</dbReference>
<organism evidence="2 3">
    <name type="scientific">Pholiota conissans</name>
    <dbReference type="NCBI Taxonomy" id="109636"/>
    <lineage>
        <taxon>Eukaryota</taxon>
        <taxon>Fungi</taxon>
        <taxon>Dikarya</taxon>
        <taxon>Basidiomycota</taxon>
        <taxon>Agaricomycotina</taxon>
        <taxon>Agaricomycetes</taxon>
        <taxon>Agaricomycetidae</taxon>
        <taxon>Agaricales</taxon>
        <taxon>Agaricineae</taxon>
        <taxon>Strophariaceae</taxon>
        <taxon>Pholiota</taxon>
    </lineage>
</organism>
<evidence type="ECO:0008006" key="4">
    <source>
        <dbReference type="Google" id="ProtNLM"/>
    </source>
</evidence>
<feature type="compositionally biased region" description="Polar residues" evidence="1">
    <location>
        <begin position="20"/>
        <end position="35"/>
    </location>
</feature>
<protein>
    <recommendedName>
        <fullName evidence="4">CsbD-like domain-containing protein</fullName>
    </recommendedName>
</protein>
<dbReference type="EMBL" id="MU155222">
    <property type="protein sequence ID" value="KAF9478984.1"/>
    <property type="molecule type" value="Genomic_DNA"/>
</dbReference>
<comment type="caution">
    <text evidence="2">The sequence shown here is derived from an EMBL/GenBank/DDBJ whole genome shotgun (WGS) entry which is preliminary data.</text>
</comment>